<reference evidence="9" key="2">
    <citation type="submission" date="2015-02" db="EMBL/GenBank/DDBJ databases">
        <title>Complete Genome Sequence of Pelosinus fermentans JBW45.</title>
        <authorList>
            <person name="De Leon K.B."/>
            <person name="Utturkar S.M."/>
            <person name="Camilleri L.B."/>
            <person name="Arkin A.P."/>
            <person name="Fields M.W."/>
            <person name="Brown S.D."/>
            <person name="Wall J.D."/>
        </authorList>
    </citation>
    <scope>NUCLEOTIDE SEQUENCE [LARGE SCALE GENOMIC DNA]</scope>
    <source>
        <strain evidence="9">JBW45</strain>
    </source>
</reference>
<dbReference type="CDD" id="cd17535">
    <property type="entry name" value="REC_NarL-like"/>
    <property type="match status" value="1"/>
</dbReference>
<evidence type="ECO:0000259" key="7">
    <source>
        <dbReference type="PROSITE" id="PS50110"/>
    </source>
</evidence>
<dbReference type="InterPro" id="IPR011006">
    <property type="entry name" value="CheY-like_superfamily"/>
</dbReference>
<organism evidence="8 9">
    <name type="scientific">Pelosinus fermentans JBW45</name>
    <dbReference type="NCBI Taxonomy" id="1192197"/>
    <lineage>
        <taxon>Bacteria</taxon>
        <taxon>Bacillati</taxon>
        <taxon>Bacillota</taxon>
        <taxon>Negativicutes</taxon>
        <taxon>Selenomonadales</taxon>
        <taxon>Sporomusaceae</taxon>
        <taxon>Pelosinus</taxon>
    </lineage>
</organism>
<keyword evidence="1 5" id="KW-0597">Phosphoprotein</keyword>
<dbReference type="InterPro" id="IPR058245">
    <property type="entry name" value="NreC/VraR/RcsB-like_REC"/>
</dbReference>
<reference evidence="8 9" key="1">
    <citation type="journal article" date="2015" name="Genome Announc.">
        <title>Complete Genome Sequence of Pelosinus fermentans JBW45, a Member of a Remarkably Competitive Group of Negativicutes in the Firmicutes Phylum.</title>
        <authorList>
            <person name="De Leon K.B."/>
            <person name="Utturkar S.M."/>
            <person name="Camilleri L.B."/>
            <person name="Elias D.A."/>
            <person name="Arkin A.P."/>
            <person name="Fields M.W."/>
            <person name="Brown S.D."/>
            <person name="Wall J.D."/>
        </authorList>
    </citation>
    <scope>NUCLEOTIDE SEQUENCE [LARGE SCALE GENOMIC DNA]</scope>
    <source>
        <strain evidence="8 9">JBW45</strain>
    </source>
</reference>
<dbReference type="KEGG" id="pft:JBW_00698"/>
<evidence type="ECO:0000256" key="1">
    <source>
        <dbReference type="ARBA" id="ARBA00022553"/>
    </source>
</evidence>
<keyword evidence="2" id="KW-0805">Transcription regulation</keyword>
<evidence type="ECO:0000256" key="5">
    <source>
        <dbReference type="PROSITE-ProRule" id="PRU00169"/>
    </source>
</evidence>
<dbReference type="PANTHER" id="PTHR43214:SF39">
    <property type="entry name" value="TRANSCRIPTIONAL REGULATORY PROTEIN DEGU"/>
    <property type="match status" value="1"/>
</dbReference>
<protein>
    <submittedName>
        <fullName evidence="8">Two component transcriptional regulator, LuxR family</fullName>
    </submittedName>
</protein>
<dbReference type="SMART" id="SM00421">
    <property type="entry name" value="HTH_LUXR"/>
    <property type="match status" value="1"/>
</dbReference>
<feature type="domain" description="Response regulatory" evidence="7">
    <location>
        <begin position="4"/>
        <end position="120"/>
    </location>
</feature>
<dbReference type="GO" id="GO:0003677">
    <property type="term" value="F:DNA binding"/>
    <property type="evidence" value="ECO:0007669"/>
    <property type="project" value="UniProtKB-KW"/>
</dbReference>
<dbReference type="SUPFAM" id="SSF46894">
    <property type="entry name" value="C-terminal effector domain of the bipartite response regulators"/>
    <property type="match status" value="1"/>
</dbReference>
<dbReference type="Proteomes" id="UP000005361">
    <property type="component" value="Chromosome"/>
</dbReference>
<feature type="modified residue" description="4-aspartylphosphate" evidence="5">
    <location>
        <position position="55"/>
    </location>
</feature>
<sequence length="227" mass="25771">MAIKIMIADDHALLRQGIINVLNLEDDFQVIGEACDGAETVEKAIALTPDILLLDINMPRMNGLEVIKKINEQEKAIKIIVLTMHDDESYVMEVIKSGAVGYLLKDIEPGMLVTAIRTVYAGESYIYPTLAKRIFNEFSRTQQDKEKEKACEVVRTISRREEGLTYREYEVLQGVCRGLSNQELAKSLFLSEKTVKNHLTNIFRKISVNDRTQAVLYAIKHKLVILE</sequence>
<dbReference type="PANTHER" id="PTHR43214">
    <property type="entry name" value="TWO-COMPONENT RESPONSE REGULATOR"/>
    <property type="match status" value="1"/>
</dbReference>
<gene>
    <name evidence="8" type="ORF">JBW_00698</name>
</gene>
<evidence type="ECO:0000313" key="8">
    <source>
        <dbReference type="EMBL" id="AJQ26050.1"/>
    </source>
</evidence>
<dbReference type="AlphaFoldDB" id="I9NNN3"/>
<evidence type="ECO:0000256" key="3">
    <source>
        <dbReference type="ARBA" id="ARBA00023125"/>
    </source>
</evidence>
<dbReference type="STRING" id="1192197.JBW_00698"/>
<dbReference type="SMART" id="SM00448">
    <property type="entry name" value="REC"/>
    <property type="match status" value="1"/>
</dbReference>
<dbReference type="InterPro" id="IPR039420">
    <property type="entry name" value="WalR-like"/>
</dbReference>
<dbReference type="InterPro" id="IPR000792">
    <property type="entry name" value="Tscrpt_reg_LuxR_C"/>
</dbReference>
<dbReference type="InterPro" id="IPR016032">
    <property type="entry name" value="Sig_transdc_resp-reg_C-effctor"/>
</dbReference>
<evidence type="ECO:0000259" key="6">
    <source>
        <dbReference type="PROSITE" id="PS50043"/>
    </source>
</evidence>
<dbReference type="Gene3D" id="3.40.50.2300">
    <property type="match status" value="1"/>
</dbReference>
<accession>I9NNN3</accession>
<dbReference type="PROSITE" id="PS50043">
    <property type="entry name" value="HTH_LUXR_2"/>
    <property type="match status" value="1"/>
</dbReference>
<dbReference type="PROSITE" id="PS50110">
    <property type="entry name" value="RESPONSE_REGULATORY"/>
    <property type="match status" value="1"/>
</dbReference>
<proteinExistence type="predicted"/>
<evidence type="ECO:0000313" key="9">
    <source>
        <dbReference type="Proteomes" id="UP000005361"/>
    </source>
</evidence>
<dbReference type="HOGENOM" id="CLU_000445_90_0_9"/>
<dbReference type="EMBL" id="CP010978">
    <property type="protein sequence ID" value="AJQ26050.1"/>
    <property type="molecule type" value="Genomic_DNA"/>
</dbReference>
<name>I9NNN3_9FIRM</name>
<dbReference type="Pfam" id="PF00196">
    <property type="entry name" value="GerE"/>
    <property type="match status" value="1"/>
</dbReference>
<dbReference type="PRINTS" id="PR00038">
    <property type="entry name" value="HTHLUXR"/>
</dbReference>
<dbReference type="SUPFAM" id="SSF52172">
    <property type="entry name" value="CheY-like"/>
    <property type="match status" value="1"/>
</dbReference>
<evidence type="ECO:0000256" key="4">
    <source>
        <dbReference type="ARBA" id="ARBA00023163"/>
    </source>
</evidence>
<evidence type="ECO:0000256" key="2">
    <source>
        <dbReference type="ARBA" id="ARBA00023015"/>
    </source>
</evidence>
<dbReference type="InterPro" id="IPR001789">
    <property type="entry name" value="Sig_transdc_resp-reg_receiver"/>
</dbReference>
<dbReference type="RefSeq" id="WP_007959126.1">
    <property type="nucleotide sequence ID" value="NZ_CP010978.1"/>
</dbReference>
<keyword evidence="4" id="KW-0804">Transcription</keyword>
<dbReference type="GO" id="GO:0006355">
    <property type="term" value="P:regulation of DNA-templated transcription"/>
    <property type="evidence" value="ECO:0007669"/>
    <property type="project" value="InterPro"/>
</dbReference>
<keyword evidence="3" id="KW-0238">DNA-binding</keyword>
<feature type="domain" description="HTH luxR-type" evidence="6">
    <location>
        <begin position="157"/>
        <end position="222"/>
    </location>
</feature>
<dbReference type="GO" id="GO:0000160">
    <property type="term" value="P:phosphorelay signal transduction system"/>
    <property type="evidence" value="ECO:0007669"/>
    <property type="project" value="InterPro"/>
</dbReference>
<dbReference type="Pfam" id="PF00072">
    <property type="entry name" value="Response_reg"/>
    <property type="match status" value="1"/>
</dbReference>
<dbReference type="CDD" id="cd06170">
    <property type="entry name" value="LuxR_C_like"/>
    <property type="match status" value="1"/>
</dbReference>
<dbReference type="OrthoDB" id="9779069at2"/>